<reference evidence="2 3" key="1">
    <citation type="journal article" date="2016" name="Nat. Commun.">
        <title>Thousands of microbial genomes shed light on interconnected biogeochemical processes in an aquifer system.</title>
        <authorList>
            <person name="Anantharaman K."/>
            <person name="Brown C.T."/>
            <person name="Hug L.A."/>
            <person name="Sharon I."/>
            <person name="Castelle C.J."/>
            <person name="Probst A.J."/>
            <person name="Thomas B.C."/>
            <person name="Singh A."/>
            <person name="Wilkins M.J."/>
            <person name="Karaoz U."/>
            <person name="Brodie E.L."/>
            <person name="Williams K.H."/>
            <person name="Hubbard S.S."/>
            <person name="Banfield J.F."/>
        </authorList>
    </citation>
    <scope>NUCLEOTIDE SEQUENCE [LARGE SCALE GENOMIC DNA]</scope>
</reference>
<gene>
    <name evidence="2" type="ORF">A2649_00430</name>
</gene>
<comment type="caution">
    <text evidence="2">The sequence shown here is derived from an EMBL/GenBank/DDBJ whole genome shotgun (WGS) entry which is preliminary data.</text>
</comment>
<dbReference type="Proteomes" id="UP000176893">
    <property type="component" value="Unassembled WGS sequence"/>
</dbReference>
<evidence type="ECO:0000259" key="1">
    <source>
        <dbReference type="Pfam" id="PF10108"/>
    </source>
</evidence>
<protein>
    <recommendedName>
        <fullName evidence="1">Predicted 3'-5' exonuclease PolB-like domain-containing protein</fullName>
    </recommendedName>
</protein>
<dbReference type="Pfam" id="PF10108">
    <property type="entry name" value="DNA_pol_B_exo2"/>
    <property type="match status" value="1"/>
</dbReference>
<dbReference type="SUPFAM" id="SSF53098">
    <property type="entry name" value="Ribonuclease H-like"/>
    <property type="match status" value="1"/>
</dbReference>
<evidence type="ECO:0000313" key="2">
    <source>
        <dbReference type="EMBL" id="OGM98534.1"/>
    </source>
</evidence>
<dbReference type="AlphaFoldDB" id="A0A1F8ECA4"/>
<sequence>MLNSPKLIFDIETVGVEFDSLDEKAKEFLLFYTESPEEIENVKNGLGFSPLTGEVVAIGILNPDTDKGAVYFQTGKKEGKIRLRQLGRMAEENNNVQYVPCSSEREVLEHFWESATHYNQFITFNGHAFDCPFVMIRSAILKIKPTKNLMHNRYWADGPHFDLYDRLTNFGAVRFKRNLHMWCQAFGIASPKVKGVSGDDVARLFKEKEYLKIAKYCFDDIKATKELYRYWEKYMK</sequence>
<dbReference type="GO" id="GO:0003676">
    <property type="term" value="F:nucleic acid binding"/>
    <property type="evidence" value="ECO:0007669"/>
    <property type="project" value="InterPro"/>
</dbReference>
<organism evidence="2 3">
    <name type="scientific">Candidatus Yanofskybacteria bacterium RIFCSPHIGHO2_01_FULL_41_26</name>
    <dbReference type="NCBI Taxonomy" id="1802661"/>
    <lineage>
        <taxon>Bacteria</taxon>
        <taxon>Candidatus Yanofskyibacteriota</taxon>
    </lineage>
</organism>
<name>A0A1F8ECA4_9BACT</name>
<proteinExistence type="predicted"/>
<feature type="domain" description="Predicted 3'-5' exonuclease PolB-like" evidence="1">
    <location>
        <begin position="77"/>
        <end position="228"/>
    </location>
</feature>
<dbReference type="EMBL" id="MGJB01000014">
    <property type="protein sequence ID" value="OGM98534.1"/>
    <property type="molecule type" value="Genomic_DNA"/>
</dbReference>
<dbReference type="Gene3D" id="3.30.420.10">
    <property type="entry name" value="Ribonuclease H-like superfamily/Ribonuclease H"/>
    <property type="match status" value="1"/>
</dbReference>
<accession>A0A1F8ECA4</accession>
<dbReference type="STRING" id="1802661.A2649_00430"/>
<evidence type="ECO:0000313" key="3">
    <source>
        <dbReference type="Proteomes" id="UP000176893"/>
    </source>
</evidence>
<dbReference type="InterPro" id="IPR012337">
    <property type="entry name" value="RNaseH-like_sf"/>
</dbReference>
<dbReference type="InterPro" id="IPR036397">
    <property type="entry name" value="RNaseH_sf"/>
</dbReference>
<dbReference type="InterPro" id="IPR019288">
    <property type="entry name" value="3'-5'_exonuclease_PolB-like"/>
</dbReference>